<dbReference type="Pfam" id="PF13750">
    <property type="entry name" value="Big_3_3"/>
    <property type="match status" value="1"/>
</dbReference>
<feature type="chain" id="PRO_5036493887" description="Ig-like domain-containing protein" evidence="1">
    <location>
        <begin position="22"/>
        <end position="928"/>
    </location>
</feature>
<evidence type="ECO:0000313" key="4">
    <source>
        <dbReference type="Proteomes" id="UP000005408"/>
    </source>
</evidence>
<dbReference type="Proteomes" id="UP000005408">
    <property type="component" value="Unassembled WGS sequence"/>
</dbReference>
<keyword evidence="1" id="KW-0732">Signal</keyword>
<feature type="domain" description="Ig-like" evidence="2">
    <location>
        <begin position="645"/>
        <end position="703"/>
    </location>
</feature>
<organism evidence="3 4">
    <name type="scientific">Magallana gigas</name>
    <name type="common">Pacific oyster</name>
    <name type="synonym">Crassostrea gigas</name>
    <dbReference type="NCBI Taxonomy" id="29159"/>
    <lineage>
        <taxon>Eukaryota</taxon>
        <taxon>Metazoa</taxon>
        <taxon>Spiralia</taxon>
        <taxon>Lophotrochozoa</taxon>
        <taxon>Mollusca</taxon>
        <taxon>Bivalvia</taxon>
        <taxon>Autobranchia</taxon>
        <taxon>Pteriomorphia</taxon>
        <taxon>Ostreida</taxon>
        <taxon>Ostreoidea</taxon>
        <taxon>Ostreidae</taxon>
        <taxon>Magallana</taxon>
    </lineage>
</organism>
<dbReference type="InterPro" id="IPR022038">
    <property type="entry name" value="Ig-like_bact"/>
</dbReference>
<name>A0A8W8MQ11_MAGGI</name>
<evidence type="ECO:0000313" key="3">
    <source>
        <dbReference type="EnsemblMetazoa" id="G34532.1:cds"/>
    </source>
</evidence>
<accession>A0A8W8MQ11</accession>
<sequence length="928" mass="102321">MMRVPLSISLLCAWLMSSADCSHIRGGSMSWKPTTNASQIEISHQMAWRRSSSSSSFCNDATIATQGTLTVSAYLYCRVGCNSSSRISLMHGKCIAYSASEDWSLGEDSFIFNVPIPGIKYTFRLEDCCWQSIRNRGSSDSMRMTMTADLRPRADTGVMNSSPVATMSPIVRLLAGCQHSFRIPVIDADNDIVRCRLPNTTFDTNECGYLCAGLPGSALDTDACVFSYNATSGTGIYGVSLYIEDFSAASPSVVLSSVPIQFLILVFSDSLACNDGPTFVSPTPPEASCHVVNTTFTTRLVARTKSAAHTITKIFLMGPTGITKSNLAPYGKSGREWSISVKWSPTQSQDGLHLVCFSAEFNNKLSSGMMCFDVMKGTPPSINLRPNCLTPTGEIDSTTSNITFRMCFDKKFNRPTTNKYMIIHHSNGTEANRLNLNDPSVASFSTLDDRMVTVTWGNSSGPDLLGSGQYYIILEAGSVATQPLSCISDWPRITQPFYWNFTVVDRTPPSLNFVFNPTQVSDNETFSMTWTVSESLSMERCNLTTPTSSSLVNCRSYISPNNLVAGNYSIKIELEDLNGNKAGPYEHQWLVVDRTSPSLTFASNPTQVNENETFSMTWTVSESLSMERCNLTTPTSSSIVNCRGSFNQIFLDPGNYSISIELEDVNGNKAEPYEHQWIVIDRTPPSLTFVSNPTQVNDNETFSMTWTVSESLSMEHCNLTTPASSSIVNCRGSYSQNILIPENYAISIKIEDLNGNKAGPYEHIWVVIDVTPPSLRFVLNHSLTRSNASITWTVSEPVVSSNCTVTFPNGTLVYESCIDRWEAIDLRRGPYQISIVLVDTAGHIGGPFRHTWTNIDVTPPILTFTRKPALSLSKANITWVTNDEADGVCEVQGPSSFYRSIPTQMVKQRCKTPRAETDKFPIQGQVFR</sequence>
<dbReference type="EnsemblMetazoa" id="G34532.1">
    <property type="protein sequence ID" value="G34532.1:cds"/>
    <property type="gene ID" value="G34532"/>
</dbReference>
<dbReference type="AlphaFoldDB" id="A0A8W8MQ11"/>
<feature type="signal peptide" evidence="1">
    <location>
        <begin position="1"/>
        <end position="21"/>
    </location>
</feature>
<evidence type="ECO:0000256" key="1">
    <source>
        <dbReference type="SAM" id="SignalP"/>
    </source>
</evidence>
<keyword evidence="4" id="KW-1185">Reference proteome</keyword>
<reference evidence="3" key="1">
    <citation type="submission" date="2022-08" db="UniProtKB">
        <authorList>
            <consortium name="EnsemblMetazoa"/>
        </authorList>
    </citation>
    <scope>IDENTIFICATION</scope>
    <source>
        <strain evidence="3">05x7-T-G4-1.051#20</strain>
    </source>
</reference>
<proteinExistence type="predicted"/>
<evidence type="ECO:0000259" key="2">
    <source>
        <dbReference type="Pfam" id="PF13750"/>
    </source>
</evidence>
<protein>
    <recommendedName>
        <fullName evidence="2">Ig-like domain-containing protein</fullName>
    </recommendedName>
</protein>